<evidence type="ECO:0000313" key="1">
    <source>
        <dbReference type="EMBL" id="SDL26652.1"/>
    </source>
</evidence>
<protein>
    <submittedName>
        <fullName evidence="1">Uncharacterized protein</fullName>
    </submittedName>
</protein>
<gene>
    <name evidence="1" type="ORF">SAMN05421820_1015</name>
</gene>
<name>A0A1G9INC3_9SPHI</name>
<evidence type="ECO:0000313" key="2">
    <source>
        <dbReference type="Proteomes" id="UP000183200"/>
    </source>
</evidence>
<sequence>MAVRQLQTEQPDIKMNKKHHFPAFAPENSVCYYSHPFFNAISPSGLKISVKNHLLYF</sequence>
<dbReference type="AlphaFoldDB" id="A0A1G9INC3"/>
<organism evidence="1 2">
    <name type="scientific">Pedobacter steynii</name>
    <dbReference type="NCBI Taxonomy" id="430522"/>
    <lineage>
        <taxon>Bacteria</taxon>
        <taxon>Pseudomonadati</taxon>
        <taxon>Bacteroidota</taxon>
        <taxon>Sphingobacteriia</taxon>
        <taxon>Sphingobacteriales</taxon>
        <taxon>Sphingobacteriaceae</taxon>
        <taxon>Pedobacter</taxon>
    </lineage>
</organism>
<dbReference type="Proteomes" id="UP000183200">
    <property type="component" value="Unassembled WGS sequence"/>
</dbReference>
<dbReference type="EMBL" id="FNGY01000001">
    <property type="protein sequence ID" value="SDL26652.1"/>
    <property type="molecule type" value="Genomic_DNA"/>
</dbReference>
<reference evidence="2" key="1">
    <citation type="submission" date="2016-10" db="EMBL/GenBank/DDBJ databases">
        <authorList>
            <person name="Varghese N."/>
            <person name="Submissions S."/>
        </authorList>
    </citation>
    <scope>NUCLEOTIDE SEQUENCE [LARGE SCALE GENOMIC DNA]</scope>
    <source>
        <strain evidence="2">DSM 19110</strain>
    </source>
</reference>
<keyword evidence="2" id="KW-1185">Reference proteome</keyword>
<proteinExistence type="predicted"/>
<accession>A0A1G9INC3</accession>